<dbReference type="PANTHER" id="PTHR43788">
    <property type="entry name" value="DNA2/NAM7 HELICASE FAMILY MEMBER"/>
    <property type="match status" value="1"/>
</dbReference>
<keyword evidence="2" id="KW-0378">Hydrolase</keyword>
<dbReference type="InterPro" id="IPR027417">
    <property type="entry name" value="P-loop_NTPase"/>
</dbReference>
<feature type="domain" description="DNA2/NAM7 helicase-like C-terminal" evidence="5">
    <location>
        <begin position="3"/>
        <end position="246"/>
    </location>
</feature>
<reference evidence="6 7" key="1">
    <citation type="journal article" date="2009" name="Science">
        <title>Green evolution and dynamic adaptations revealed by genomes of the marine picoeukaryotes Micromonas.</title>
        <authorList>
            <person name="Worden A.Z."/>
            <person name="Lee J.H."/>
            <person name="Mock T."/>
            <person name="Rouze P."/>
            <person name="Simmons M.P."/>
            <person name="Aerts A.L."/>
            <person name="Allen A.E."/>
            <person name="Cuvelier M.L."/>
            <person name="Derelle E."/>
            <person name="Everett M.V."/>
            <person name="Foulon E."/>
            <person name="Grimwood J."/>
            <person name="Gundlach H."/>
            <person name="Henrissat B."/>
            <person name="Napoli C."/>
            <person name="McDonald S.M."/>
            <person name="Parker M.S."/>
            <person name="Rombauts S."/>
            <person name="Salamov A."/>
            <person name="Von Dassow P."/>
            <person name="Badger J.H."/>
            <person name="Coutinho P.M."/>
            <person name="Demir E."/>
            <person name="Dubchak I."/>
            <person name="Gentemann C."/>
            <person name="Eikrem W."/>
            <person name="Gready J.E."/>
            <person name="John U."/>
            <person name="Lanier W."/>
            <person name="Lindquist E.A."/>
            <person name="Lucas S."/>
            <person name="Mayer K.F."/>
            <person name="Moreau H."/>
            <person name="Not F."/>
            <person name="Otillar R."/>
            <person name="Panaud O."/>
            <person name="Pangilinan J."/>
            <person name="Paulsen I."/>
            <person name="Piegu B."/>
            <person name="Poliakov A."/>
            <person name="Robbens S."/>
            <person name="Schmutz J."/>
            <person name="Toulza E."/>
            <person name="Wyss T."/>
            <person name="Zelensky A."/>
            <person name="Zhou K."/>
            <person name="Armbrust E.V."/>
            <person name="Bhattacharya D."/>
            <person name="Goodenough U.W."/>
            <person name="Van de Peer Y."/>
            <person name="Grigoriev I.V."/>
        </authorList>
    </citation>
    <scope>NUCLEOTIDE SEQUENCE [LARGE SCALE GENOMIC DNA]</scope>
    <source>
        <strain evidence="6 7">CCMP1545</strain>
    </source>
</reference>
<keyword evidence="3" id="KW-0347">Helicase</keyword>
<dbReference type="AlphaFoldDB" id="C1MZG4"/>
<evidence type="ECO:0000256" key="1">
    <source>
        <dbReference type="ARBA" id="ARBA00022741"/>
    </source>
</evidence>
<dbReference type="Pfam" id="PF13087">
    <property type="entry name" value="AAA_12"/>
    <property type="match status" value="1"/>
</dbReference>
<keyword evidence="4" id="KW-0067">ATP-binding</keyword>
<evidence type="ECO:0000313" key="6">
    <source>
        <dbReference type="EMBL" id="EEH54863.1"/>
    </source>
</evidence>
<keyword evidence="7" id="KW-1185">Reference proteome</keyword>
<dbReference type="Gene3D" id="3.40.50.300">
    <property type="entry name" value="P-loop containing nucleotide triphosphate hydrolases"/>
    <property type="match status" value="1"/>
</dbReference>
<gene>
    <name evidence="6" type="ORF">MICPUCDRAFT_63385</name>
</gene>
<dbReference type="Proteomes" id="UP000001876">
    <property type="component" value="Unassembled WGS sequence"/>
</dbReference>
<dbReference type="InterPro" id="IPR047187">
    <property type="entry name" value="SF1_C_Upf1"/>
</dbReference>
<dbReference type="InterPro" id="IPR041679">
    <property type="entry name" value="DNA2/NAM7-like_C"/>
</dbReference>
<dbReference type="CDD" id="cd18808">
    <property type="entry name" value="SF1_C_Upf1"/>
    <property type="match status" value="1"/>
</dbReference>
<dbReference type="STRING" id="564608.C1MZG4"/>
<protein>
    <submittedName>
        <fullName evidence="6">Predicted protein</fullName>
    </submittedName>
</protein>
<accession>C1MZG4</accession>
<organism evidence="7">
    <name type="scientific">Micromonas pusilla (strain CCMP1545)</name>
    <name type="common">Picoplanktonic green alga</name>
    <dbReference type="NCBI Taxonomy" id="564608"/>
    <lineage>
        <taxon>Eukaryota</taxon>
        <taxon>Viridiplantae</taxon>
        <taxon>Chlorophyta</taxon>
        <taxon>Mamiellophyceae</taxon>
        <taxon>Mamiellales</taxon>
        <taxon>Mamiellaceae</taxon>
        <taxon>Micromonas</taxon>
    </lineage>
</organism>
<evidence type="ECO:0000256" key="4">
    <source>
        <dbReference type="ARBA" id="ARBA00022840"/>
    </source>
</evidence>
<dbReference type="SUPFAM" id="SSF52540">
    <property type="entry name" value="P-loop containing nucleoside triphosphate hydrolases"/>
    <property type="match status" value="1"/>
</dbReference>
<evidence type="ECO:0000313" key="7">
    <source>
        <dbReference type="Proteomes" id="UP000001876"/>
    </source>
</evidence>
<name>C1MZG4_MICPC</name>
<dbReference type="GeneID" id="9686652"/>
<keyword evidence="1" id="KW-0547">Nucleotide-binding</keyword>
<evidence type="ECO:0000256" key="3">
    <source>
        <dbReference type="ARBA" id="ARBA00022806"/>
    </source>
</evidence>
<dbReference type="OMA" id="WGTEREE"/>
<evidence type="ECO:0000256" key="2">
    <source>
        <dbReference type="ARBA" id="ARBA00022801"/>
    </source>
</evidence>
<dbReference type="eggNOG" id="KOG1802">
    <property type="taxonomic scope" value="Eukaryota"/>
</dbReference>
<dbReference type="KEGG" id="mpp:MICPUCDRAFT_63385"/>
<dbReference type="GO" id="GO:0005524">
    <property type="term" value="F:ATP binding"/>
    <property type="evidence" value="ECO:0007669"/>
    <property type="project" value="UniProtKB-KW"/>
</dbReference>
<dbReference type="OrthoDB" id="6513042at2759"/>
<dbReference type="EMBL" id="GG663743">
    <property type="protein sequence ID" value="EEH54863.1"/>
    <property type="molecule type" value="Genomic_DNA"/>
</dbReference>
<evidence type="ECO:0000259" key="5">
    <source>
        <dbReference type="Pfam" id="PF13087"/>
    </source>
</evidence>
<sequence length="279" mass="29567">MRPMLLDRQYRMHPDLATFPSGAFYGGKVASEPTAATRPSPGGVAWPASGGKAGATSPLVFVEVDGGEERRAPDGVSLYNEEEAKVAVEIVTRLLAARGASSAGGGVAPVGGPGDVGVIAPYAAQVRVLQERWAAKLRGGGGGGKNVGETPSVDDFDRFAADEGIKLTAKERAMASSSASSNQPPPSARELEIHSVDGFQGREKEVIVLCTVRANAAGKLGFVSDDRRLNVAITRAKRGLIVLGRRETLSSDETWRAWFRWVEKRGLIVRSSELLRDGE</sequence>
<dbReference type="RefSeq" id="XP_003061213.1">
    <property type="nucleotide sequence ID" value="XM_003061167.1"/>
</dbReference>
<dbReference type="GO" id="GO:0016787">
    <property type="term" value="F:hydrolase activity"/>
    <property type="evidence" value="ECO:0007669"/>
    <property type="project" value="UniProtKB-KW"/>
</dbReference>
<proteinExistence type="predicted"/>
<dbReference type="PANTHER" id="PTHR43788:SF13">
    <property type="entry name" value="REGULATOR OF NONSENSE TRANSCRIPTS 1"/>
    <property type="match status" value="1"/>
</dbReference>
<dbReference type="InterPro" id="IPR050534">
    <property type="entry name" value="Coronavir_polyprotein_1ab"/>
</dbReference>
<dbReference type="GO" id="GO:0043139">
    <property type="term" value="F:5'-3' DNA helicase activity"/>
    <property type="evidence" value="ECO:0007669"/>
    <property type="project" value="TreeGrafter"/>
</dbReference>